<evidence type="ECO:0000313" key="3">
    <source>
        <dbReference type="EMBL" id="GIY37003.1"/>
    </source>
</evidence>
<sequence>MNGSSVKREGEKLKKIGLECSDGVSRHSYLMFSEKERYFPSFFFVGKHQGHWRRHNAYDIAWFSVSEIQKIVKLDLRSLEPLVLSKVLKQGLLPVAEYSEYKVNASIISHVQETDNVPKSSYESLLELAGFVSEAQKLIYYDFMCHVYPCETMNIFMFKKYLKSFNWWSDELISKNFKLLFSCHESEYTSWGSPAEIRCRYIFRYYDSNNDGALETSELRSMISDINTLKDVILDDEQLDKAVEEHAKTFQLQDNTVEKLNGTFKFEKKYDLATHSVKVRRSGTLVGVNSLWDMEGTAALSKSVKLSSKLRIERVSSVDSFNLQSQANEMLQGFLF</sequence>
<evidence type="ECO:0000259" key="2">
    <source>
        <dbReference type="PROSITE" id="PS50222"/>
    </source>
</evidence>
<keyword evidence="1" id="KW-0106">Calcium</keyword>
<dbReference type="Gene3D" id="1.10.238.10">
    <property type="entry name" value="EF-hand"/>
    <property type="match status" value="1"/>
</dbReference>
<evidence type="ECO:0000256" key="1">
    <source>
        <dbReference type="ARBA" id="ARBA00022837"/>
    </source>
</evidence>
<dbReference type="GO" id="GO:0005509">
    <property type="term" value="F:calcium ion binding"/>
    <property type="evidence" value="ECO:0007669"/>
    <property type="project" value="InterPro"/>
</dbReference>
<dbReference type="PROSITE" id="PS50222">
    <property type="entry name" value="EF_HAND_2"/>
    <property type="match status" value="1"/>
</dbReference>
<organism evidence="3 4">
    <name type="scientific">Caerostris extrusa</name>
    <name type="common">Bark spider</name>
    <name type="synonym">Caerostris bankana</name>
    <dbReference type="NCBI Taxonomy" id="172846"/>
    <lineage>
        <taxon>Eukaryota</taxon>
        <taxon>Metazoa</taxon>
        <taxon>Ecdysozoa</taxon>
        <taxon>Arthropoda</taxon>
        <taxon>Chelicerata</taxon>
        <taxon>Arachnida</taxon>
        <taxon>Araneae</taxon>
        <taxon>Araneomorphae</taxon>
        <taxon>Entelegynae</taxon>
        <taxon>Araneoidea</taxon>
        <taxon>Araneidae</taxon>
        <taxon>Caerostris</taxon>
    </lineage>
</organism>
<gene>
    <name evidence="3" type="primary">AVEN_221739_1</name>
    <name evidence="3" type="ORF">CEXT_584891</name>
</gene>
<evidence type="ECO:0000313" key="4">
    <source>
        <dbReference type="Proteomes" id="UP001054945"/>
    </source>
</evidence>
<feature type="domain" description="EF-hand" evidence="2">
    <location>
        <begin position="194"/>
        <end position="229"/>
    </location>
</feature>
<protein>
    <recommendedName>
        <fullName evidence="2">EF-hand domain-containing protein</fullName>
    </recommendedName>
</protein>
<reference evidence="3 4" key="1">
    <citation type="submission" date="2021-06" db="EMBL/GenBank/DDBJ databases">
        <title>Caerostris extrusa draft genome.</title>
        <authorList>
            <person name="Kono N."/>
            <person name="Arakawa K."/>
        </authorList>
    </citation>
    <scope>NUCLEOTIDE SEQUENCE [LARGE SCALE GENOMIC DNA]</scope>
</reference>
<comment type="caution">
    <text evidence="3">The sequence shown here is derived from an EMBL/GenBank/DDBJ whole genome shotgun (WGS) entry which is preliminary data.</text>
</comment>
<dbReference type="PROSITE" id="PS00018">
    <property type="entry name" value="EF_HAND_1"/>
    <property type="match status" value="1"/>
</dbReference>
<name>A0AAV4SRK6_CAEEX</name>
<dbReference type="SUPFAM" id="SSF47473">
    <property type="entry name" value="EF-hand"/>
    <property type="match status" value="1"/>
</dbReference>
<accession>A0AAV4SRK6</accession>
<dbReference type="InterPro" id="IPR002048">
    <property type="entry name" value="EF_hand_dom"/>
</dbReference>
<proteinExistence type="predicted"/>
<dbReference type="Proteomes" id="UP001054945">
    <property type="component" value="Unassembled WGS sequence"/>
</dbReference>
<dbReference type="InterPro" id="IPR018247">
    <property type="entry name" value="EF_Hand_1_Ca_BS"/>
</dbReference>
<keyword evidence="4" id="KW-1185">Reference proteome</keyword>
<dbReference type="InterPro" id="IPR011992">
    <property type="entry name" value="EF-hand-dom_pair"/>
</dbReference>
<dbReference type="EMBL" id="BPLR01010114">
    <property type="protein sequence ID" value="GIY37003.1"/>
    <property type="molecule type" value="Genomic_DNA"/>
</dbReference>
<dbReference type="AlphaFoldDB" id="A0AAV4SRK6"/>